<dbReference type="Pfam" id="PF08487">
    <property type="entry name" value="VIT"/>
    <property type="match status" value="1"/>
</dbReference>
<dbReference type="EMBL" id="GL870975">
    <property type="protein sequence ID" value="EGC38522.1"/>
    <property type="molecule type" value="Genomic_DNA"/>
</dbReference>
<dbReference type="InterPro" id="IPR036465">
    <property type="entry name" value="vWFA_dom_sf"/>
</dbReference>
<dbReference type="VEuPathDB" id="AmoebaDB:DICPUDRAFT_148826"/>
<dbReference type="AlphaFoldDB" id="F0ZC41"/>
<dbReference type="PROSITE" id="PS50234">
    <property type="entry name" value="VWFA"/>
    <property type="match status" value="1"/>
</dbReference>
<dbReference type="SUPFAM" id="SSF53300">
    <property type="entry name" value="vWA-like"/>
    <property type="match status" value="1"/>
</dbReference>
<feature type="domain" description="VIT" evidence="3">
    <location>
        <begin position="50"/>
        <end position="178"/>
    </location>
</feature>
<sequence>MMFFKKIVSPLTPDSSSSNSHSIHDYKEANYYNYYRVLENKNTLESEFRRRICLMPQNSLQNVFKLENFDITSELNDTSIVSVWTQEYSNDSKSPVEANYKIPLSPSSVVSRFVVEYKDKILEAKIKEKSKAKEKYADAIASGGQAFMGEKTDDGLFNFMIGNLPPGEKVTIRLTIVSEIGTHLNSLHYCLHRFMFPLNNFKFNYNLNISLSSPMKDIVIDSYKPSIKYSDGKKKANVQFTSTGVPKNVIAIIEPETSDKPQSLIEYDQKEKTCALALNFYPVFDDVCVEDISQKSEYIFVVDCSGSMSGTPITKAKRALEICVRSLSEQNKFNIYCFGSGFNKVFPESLLYNDESLAMASAYIDNISANLGGTELLPPIKDILGKDSDAEYPRQVFLLTDGAVSARDQLIDYVGKEANTTRMFTFGIGTSVDKELVIGLSKACKGFYEFILDNGDMEDKVMKLLSIANEPTLANIKIEWGDLPVTQSPSTIRPVFNRERMMVYGILNKEPSSISSPVTIQMVGDGPLGEQLRFPITLDFTKVDSSSTQVHTLAAYKQIQDLEEGERKQNKDNKDRIVELGKRYGLVSKHTSYIVTSEGEGEVTEESMKSVNVLEAQEERFRLQQSPIRATGISRGGGMVKSRKMSDQSSLSFMSSVSAPLQPSSSNYSSMPCPPPPSPSPSNYSSMICPPPPPPGASPSCYSSMPCPPPGGAPPPPRSSSMSRSMAPTSTSQLDSFRSLSPKGNSLSNNDPLINLLKLQKANGSFEKNSVTQFNIDMTKAPVELSSNTNENIWSTLLVIAKIAKDFSSQKSQWERVILKSTKWVKQQLKALNLLDSFDKFEKLSKSLV</sequence>
<dbReference type="RefSeq" id="XP_003284987.1">
    <property type="nucleotide sequence ID" value="XM_003284939.1"/>
</dbReference>
<dbReference type="FunCoup" id="F0ZC41">
    <property type="interactions" value="2"/>
</dbReference>
<accession>F0ZC41</accession>
<organism evidence="4 5">
    <name type="scientific">Dictyostelium purpureum</name>
    <name type="common">Slime mold</name>
    <dbReference type="NCBI Taxonomy" id="5786"/>
    <lineage>
        <taxon>Eukaryota</taxon>
        <taxon>Amoebozoa</taxon>
        <taxon>Evosea</taxon>
        <taxon>Eumycetozoa</taxon>
        <taxon>Dictyostelia</taxon>
        <taxon>Dictyosteliales</taxon>
        <taxon>Dictyosteliaceae</taxon>
        <taxon>Dictyostelium</taxon>
    </lineage>
</organism>
<dbReference type="KEGG" id="dpp:DICPUDRAFT_148826"/>
<gene>
    <name evidence="4" type="ORF">DICPUDRAFT_148826</name>
</gene>
<evidence type="ECO:0000259" key="2">
    <source>
        <dbReference type="PROSITE" id="PS50234"/>
    </source>
</evidence>
<dbReference type="PROSITE" id="PS51468">
    <property type="entry name" value="VIT"/>
    <property type="match status" value="1"/>
</dbReference>
<dbReference type="SMART" id="SM00327">
    <property type="entry name" value="VWA"/>
    <property type="match status" value="1"/>
</dbReference>
<feature type="compositionally biased region" description="Low complexity" evidence="1">
    <location>
        <begin position="719"/>
        <end position="732"/>
    </location>
</feature>
<feature type="region of interest" description="Disordered" evidence="1">
    <location>
        <begin position="707"/>
        <end position="746"/>
    </location>
</feature>
<dbReference type="Pfam" id="PF13768">
    <property type="entry name" value="VWA_3"/>
    <property type="match status" value="1"/>
</dbReference>
<dbReference type="InterPro" id="IPR013694">
    <property type="entry name" value="VIT"/>
</dbReference>
<evidence type="ECO:0000256" key="1">
    <source>
        <dbReference type="SAM" id="MobiDB-lite"/>
    </source>
</evidence>
<feature type="domain" description="VWFA" evidence="2">
    <location>
        <begin position="297"/>
        <end position="465"/>
    </location>
</feature>
<dbReference type="GeneID" id="10507156"/>
<keyword evidence="5" id="KW-1185">Reference proteome</keyword>
<evidence type="ECO:0000259" key="3">
    <source>
        <dbReference type="PROSITE" id="PS51468"/>
    </source>
</evidence>
<dbReference type="Proteomes" id="UP000001064">
    <property type="component" value="Unassembled WGS sequence"/>
</dbReference>
<dbReference type="SMART" id="SM00609">
    <property type="entry name" value="VIT"/>
    <property type="match status" value="1"/>
</dbReference>
<dbReference type="PANTHER" id="PTHR45737">
    <property type="entry name" value="VON WILLEBRAND FACTOR A DOMAIN-CONTAINING PROTEIN 5A"/>
    <property type="match status" value="1"/>
</dbReference>
<dbReference type="OMA" id="YSSMPCP"/>
<dbReference type="InterPro" id="IPR002035">
    <property type="entry name" value="VWF_A"/>
</dbReference>
<dbReference type="Gene3D" id="3.40.50.410">
    <property type="entry name" value="von Willebrand factor, type A domain"/>
    <property type="match status" value="1"/>
</dbReference>
<evidence type="ECO:0000313" key="5">
    <source>
        <dbReference type="Proteomes" id="UP000001064"/>
    </source>
</evidence>
<reference evidence="5" key="1">
    <citation type="journal article" date="2011" name="Genome Biol.">
        <title>Comparative genomics of the social amoebae Dictyostelium discoideum and Dictyostelium purpureum.</title>
        <authorList>
            <consortium name="US DOE Joint Genome Institute (JGI-PGF)"/>
            <person name="Sucgang R."/>
            <person name="Kuo A."/>
            <person name="Tian X."/>
            <person name="Salerno W."/>
            <person name="Parikh A."/>
            <person name="Feasley C.L."/>
            <person name="Dalin E."/>
            <person name="Tu H."/>
            <person name="Huang E."/>
            <person name="Barry K."/>
            <person name="Lindquist E."/>
            <person name="Shapiro H."/>
            <person name="Bruce D."/>
            <person name="Schmutz J."/>
            <person name="Salamov A."/>
            <person name="Fey P."/>
            <person name="Gaudet P."/>
            <person name="Anjard C."/>
            <person name="Babu M.M."/>
            <person name="Basu S."/>
            <person name="Bushmanova Y."/>
            <person name="van der Wel H."/>
            <person name="Katoh-Kurasawa M."/>
            <person name="Dinh C."/>
            <person name="Coutinho P.M."/>
            <person name="Saito T."/>
            <person name="Elias M."/>
            <person name="Schaap P."/>
            <person name="Kay R.R."/>
            <person name="Henrissat B."/>
            <person name="Eichinger L."/>
            <person name="Rivero F."/>
            <person name="Putnam N.H."/>
            <person name="West C.M."/>
            <person name="Loomis W.F."/>
            <person name="Chisholm R.L."/>
            <person name="Shaulsky G."/>
            <person name="Strassmann J.E."/>
            <person name="Queller D.C."/>
            <person name="Kuspa A."/>
            <person name="Grigoriev I.V."/>
        </authorList>
    </citation>
    <scope>NUCLEOTIDE SEQUENCE [LARGE SCALE GENOMIC DNA]</scope>
    <source>
        <strain evidence="5">QSDP1</strain>
    </source>
</reference>
<dbReference type="OrthoDB" id="30900at2759"/>
<evidence type="ECO:0000313" key="4">
    <source>
        <dbReference type="EMBL" id="EGC38522.1"/>
    </source>
</evidence>
<proteinExistence type="predicted"/>
<dbReference type="InParanoid" id="F0ZC41"/>
<dbReference type="PANTHER" id="PTHR45737:SF6">
    <property type="entry name" value="VON WILLEBRAND FACTOR A DOMAIN-CONTAINING PROTEIN 5A"/>
    <property type="match status" value="1"/>
</dbReference>
<feature type="compositionally biased region" description="Pro residues" evidence="1">
    <location>
        <begin position="707"/>
        <end position="718"/>
    </location>
</feature>
<evidence type="ECO:0008006" key="6">
    <source>
        <dbReference type="Google" id="ProtNLM"/>
    </source>
</evidence>
<name>F0ZC41_DICPU</name>
<feature type="compositionally biased region" description="Low complexity" evidence="1">
    <location>
        <begin position="647"/>
        <end position="671"/>
    </location>
</feature>
<feature type="compositionally biased region" description="Polar residues" evidence="1">
    <location>
        <begin position="733"/>
        <end position="746"/>
    </location>
</feature>
<dbReference type="STRING" id="5786.F0ZC41"/>
<feature type="region of interest" description="Disordered" evidence="1">
    <location>
        <begin position="625"/>
        <end position="684"/>
    </location>
</feature>
<protein>
    <recommendedName>
        <fullName evidence="6">VWFA domain-containing protein</fullName>
    </recommendedName>
</protein>
<dbReference type="eggNOG" id="ENOG502QRPK">
    <property type="taxonomic scope" value="Eukaryota"/>
</dbReference>